<keyword evidence="4" id="KW-1185">Reference proteome</keyword>
<dbReference type="AlphaFoldDB" id="A0A3D8GRA3"/>
<dbReference type="EMBL" id="QNQT01000003">
    <property type="protein sequence ID" value="RDU37013.1"/>
    <property type="molecule type" value="Genomic_DNA"/>
</dbReference>
<protein>
    <recommendedName>
        <fullName evidence="2">Type 4 fimbrial biogenesis protein PilX N-terminal domain-containing protein</fullName>
    </recommendedName>
</protein>
<comment type="caution">
    <text evidence="3">The sequence shown here is derived from an EMBL/GenBank/DDBJ whole genome shotgun (WGS) entry which is preliminary data.</text>
</comment>
<gene>
    <name evidence="3" type="ORF">DRW41_09985</name>
</gene>
<dbReference type="RefSeq" id="WP_115451841.1">
    <property type="nucleotide sequence ID" value="NZ_QNQT01000003.1"/>
</dbReference>
<name>A0A3D8GRA3_9BACI</name>
<keyword evidence="1" id="KW-0472">Membrane</keyword>
<feature type="transmembrane region" description="Helical" evidence="1">
    <location>
        <begin position="21"/>
        <end position="42"/>
    </location>
</feature>
<keyword evidence="1" id="KW-0812">Transmembrane</keyword>
<proteinExistence type="predicted"/>
<reference evidence="3 4" key="1">
    <citation type="submission" date="2018-07" db="EMBL/GenBank/DDBJ databases">
        <title>Bacillus sp. YLB-04 draft genome sequence.</title>
        <authorList>
            <person name="Yu L."/>
            <person name="Tang X."/>
        </authorList>
    </citation>
    <scope>NUCLEOTIDE SEQUENCE [LARGE SCALE GENOMIC DNA]</scope>
    <source>
        <strain evidence="3 4">YLB-04</strain>
    </source>
</reference>
<evidence type="ECO:0000259" key="2">
    <source>
        <dbReference type="Pfam" id="PF14341"/>
    </source>
</evidence>
<dbReference type="Proteomes" id="UP000257144">
    <property type="component" value="Unassembled WGS sequence"/>
</dbReference>
<evidence type="ECO:0000313" key="3">
    <source>
        <dbReference type="EMBL" id="RDU37013.1"/>
    </source>
</evidence>
<evidence type="ECO:0000313" key="4">
    <source>
        <dbReference type="Proteomes" id="UP000257144"/>
    </source>
</evidence>
<evidence type="ECO:0000256" key="1">
    <source>
        <dbReference type="SAM" id="Phobius"/>
    </source>
</evidence>
<dbReference type="Pfam" id="PF14341">
    <property type="entry name" value="PilX_N"/>
    <property type="match status" value="1"/>
</dbReference>
<sequence length="450" mass="48873">MSETLKRARTILKNESGMAMVMVLLVLVVIVIMGLSMMAMAANNMRMGTVERGYQSAYYIAEAGATARLNEMSPAIRSVYKNASTLESFFSGVDAALELGVEKSYTDFEDTFGDKPVAKVRIEKITSDTIISYTIDYKITSTGTINNRSRTVSRIVHVSWKPKSVVRNIFADTVMFGTDGLDVANTPISGSIGTNATKASGNVKITGNNVNINESQIKYDAKTPVILPEFPGFQVPITAKDFSGDQLKMNRDMAFKWLTVGSGKTLIIETGEYNRNLVISNLTLFQDGKIKIIGKGKLSIFAKTIEMTSGSIINVDKDLDKLYVFLEGSGGTLNNGTIYGSMYAKSADMNVNNINGVQGHIITGGTSVKLKGEPLTYPRMFFAPNATVDLDVTFSGSIIAKKIISKGANTTGKFEFVQINYENSPIYVDTGANGTPLQDSIVTDPLREIN</sequence>
<keyword evidence="1" id="KW-1133">Transmembrane helix</keyword>
<accession>A0A3D8GRA3</accession>
<feature type="domain" description="Type 4 fimbrial biogenesis protein PilX N-terminal" evidence="2">
    <location>
        <begin position="16"/>
        <end position="64"/>
    </location>
</feature>
<dbReference type="InterPro" id="IPR025746">
    <property type="entry name" value="PilX_N_dom"/>
</dbReference>
<organism evidence="3 4">
    <name type="scientific">Neobacillus piezotolerans</name>
    <dbReference type="NCBI Taxonomy" id="2259171"/>
    <lineage>
        <taxon>Bacteria</taxon>
        <taxon>Bacillati</taxon>
        <taxon>Bacillota</taxon>
        <taxon>Bacilli</taxon>
        <taxon>Bacillales</taxon>
        <taxon>Bacillaceae</taxon>
        <taxon>Neobacillus</taxon>
    </lineage>
</organism>